<sequence>MTDTAWPTVSCWLAAELTGTRDKRPAILGDFLALAQDGFLDVIAKADMYTLRRTEEVPPGLPFERAELLAGLFFSLEATLLRPSARSAMTDSWADRIGLDDLRKATQRSAAELGLTRRLPLPGLTAAGKAERRRLQELPARLDTAHGDPRAVPWARLLLDDDKFRHWYGTHVLQTGLPAWLVLGDGLPDSFDLLGPLGIGGLFEALLHQVVPRRPKMAPSRERDYIVSYAPAPAAQPAAPAADEDDVDPADLLGPPLLTAERFLRARAAAGPDAAAGVTDVAAARDLLSRLRESGDASAIADADERLLALERIGSTEYEPDWPTQVIARRQELAGSDPQRHGPLLGLALALHAHLLLDADLTDAASAEAEHAIAVLTRHLSRAGRIQPALVLAQDAAAITALESGRPAEAERVLTRSTEILRRLTADDPGHADDLAHHEALLTDEALPLIAGPAIVQLDRQLDEGIQLSRAGRLAEAEPLLADAMAKSTLLIDPDLRPDKATGWDRALLCRSGKAHWRYVIAAHARGHAAEALDAGQRAIWCYQTAKDLAPAGSAELAEVTAQLMTVLADVAEIANGTGDAGMSTVLTDEGIRLGRLDTAADQAIQRALGTLLHNKANAMTNAVVHSAQAGTPLPYTGPQLGGTIADAVTIRESLAHVDGLAVWELTNSLLLGAHIAALVQNPRAAVELFCRAGALLAGLGTAADSLANRQRQIGDMLAAVAPQQVAAARSAGRWPLP</sequence>
<protein>
    <submittedName>
        <fullName evidence="1">Uncharacterized protein</fullName>
    </submittedName>
</protein>
<dbReference type="Proteomes" id="UP000482960">
    <property type="component" value="Unassembled WGS sequence"/>
</dbReference>
<reference evidence="1 2" key="1">
    <citation type="submission" date="2020-03" db="EMBL/GenBank/DDBJ databases">
        <title>Whole genome shotgun sequence of Phytohabitans rumicis NBRC 108638.</title>
        <authorList>
            <person name="Komaki H."/>
            <person name="Tamura T."/>
        </authorList>
    </citation>
    <scope>NUCLEOTIDE SEQUENCE [LARGE SCALE GENOMIC DNA]</scope>
    <source>
        <strain evidence="1 2">NBRC 108638</strain>
    </source>
</reference>
<gene>
    <name evidence="1" type="ORF">Prum_085570</name>
</gene>
<reference evidence="1 2" key="2">
    <citation type="submission" date="2020-03" db="EMBL/GenBank/DDBJ databases">
        <authorList>
            <person name="Ichikawa N."/>
            <person name="Kimura A."/>
            <person name="Kitahashi Y."/>
            <person name="Uohara A."/>
        </authorList>
    </citation>
    <scope>NUCLEOTIDE SEQUENCE [LARGE SCALE GENOMIC DNA]</scope>
    <source>
        <strain evidence="1 2">NBRC 108638</strain>
    </source>
</reference>
<evidence type="ECO:0000313" key="1">
    <source>
        <dbReference type="EMBL" id="GFJ94915.1"/>
    </source>
</evidence>
<organism evidence="1 2">
    <name type="scientific">Phytohabitans rumicis</name>
    <dbReference type="NCBI Taxonomy" id="1076125"/>
    <lineage>
        <taxon>Bacteria</taxon>
        <taxon>Bacillati</taxon>
        <taxon>Actinomycetota</taxon>
        <taxon>Actinomycetes</taxon>
        <taxon>Micromonosporales</taxon>
        <taxon>Micromonosporaceae</taxon>
    </lineage>
</organism>
<dbReference type="EMBL" id="BLPG01000001">
    <property type="protein sequence ID" value="GFJ94915.1"/>
    <property type="molecule type" value="Genomic_DNA"/>
</dbReference>
<evidence type="ECO:0000313" key="2">
    <source>
        <dbReference type="Proteomes" id="UP000482960"/>
    </source>
</evidence>
<keyword evidence="2" id="KW-1185">Reference proteome</keyword>
<comment type="caution">
    <text evidence="1">The sequence shown here is derived from an EMBL/GenBank/DDBJ whole genome shotgun (WGS) entry which is preliminary data.</text>
</comment>
<dbReference type="RefSeq" id="WP_173082248.1">
    <property type="nucleotide sequence ID" value="NZ_BAABJB010000035.1"/>
</dbReference>
<accession>A0A6V8LQE1</accession>
<name>A0A6V8LQE1_9ACTN</name>
<dbReference type="AlphaFoldDB" id="A0A6V8LQE1"/>
<proteinExistence type="predicted"/>